<evidence type="ECO:0000313" key="2">
    <source>
        <dbReference type="Proteomes" id="UP000219338"/>
    </source>
</evidence>
<protein>
    <recommendedName>
        <fullName evidence="3">F-box domain-containing protein</fullName>
    </recommendedName>
</protein>
<gene>
    <name evidence="1" type="ORF">ARMOST_18620</name>
</gene>
<accession>A0A284S2B6</accession>
<dbReference type="OMA" id="CRFIDAD"/>
<sequence>MLSKFPACPILFAFHGRRLPIFRVNLYSSEAAPRPKPVLDLMRKLTRLEECHLRIEVCSSEEEWTQEYREMDPLGFSSLRILTISKWSYQDYIPLVQVLDRLTLPILKKLQVSCGREDLLDSDDTFTAIHNLLNRSGPPPISVLHFNHAEVPAGEFLNVLRTCPTLEDIRLTSVNKGAIRGETLLQLTLKVDGTAPLVPRLHILHISGKMPFDMQTFVNMVESRWTLAHVQTPPLRCLSEVNLCRFIDADDGQDEDKDEVEHITVLSALDVYKEQGMNVTLGTKVQPKS</sequence>
<dbReference type="OrthoDB" id="3365698at2759"/>
<evidence type="ECO:0000313" key="1">
    <source>
        <dbReference type="EMBL" id="SJL15135.1"/>
    </source>
</evidence>
<proteinExistence type="predicted"/>
<keyword evidence="2" id="KW-1185">Reference proteome</keyword>
<evidence type="ECO:0008006" key="3">
    <source>
        <dbReference type="Google" id="ProtNLM"/>
    </source>
</evidence>
<dbReference type="Proteomes" id="UP000219338">
    <property type="component" value="Unassembled WGS sequence"/>
</dbReference>
<dbReference type="AlphaFoldDB" id="A0A284S2B6"/>
<reference evidence="2" key="1">
    <citation type="journal article" date="2017" name="Nat. Ecol. Evol.">
        <title>Genome expansion and lineage-specific genetic innovations in the forest pathogenic fungi Armillaria.</title>
        <authorList>
            <person name="Sipos G."/>
            <person name="Prasanna A.N."/>
            <person name="Walter M.C."/>
            <person name="O'Connor E."/>
            <person name="Balint B."/>
            <person name="Krizsan K."/>
            <person name="Kiss B."/>
            <person name="Hess J."/>
            <person name="Varga T."/>
            <person name="Slot J."/>
            <person name="Riley R."/>
            <person name="Boka B."/>
            <person name="Rigling D."/>
            <person name="Barry K."/>
            <person name="Lee J."/>
            <person name="Mihaltcheva S."/>
            <person name="LaButti K."/>
            <person name="Lipzen A."/>
            <person name="Waldron R."/>
            <person name="Moloney N.M."/>
            <person name="Sperisen C."/>
            <person name="Kredics L."/>
            <person name="Vagvoelgyi C."/>
            <person name="Patrignani A."/>
            <person name="Fitzpatrick D."/>
            <person name="Nagy I."/>
            <person name="Doyle S."/>
            <person name="Anderson J.B."/>
            <person name="Grigoriev I.V."/>
            <person name="Gueldener U."/>
            <person name="Muensterkoetter M."/>
            <person name="Nagy L.G."/>
        </authorList>
    </citation>
    <scope>NUCLEOTIDE SEQUENCE [LARGE SCALE GENOMIC DNA]</scope>
    <source>
        <strain evidence="2">C18/9</strain>
    </source>
</reference>
<organism evidence="1 2">
    <name type="scientific">Armillaria ostoyae</name>
    <name type="common">Armillaria root rot fungus</name>
    <dbReference type="NCBI Taxonomy" id="47428"/>
    <lineage>
        <taxon>Eukaryota</taxon>
        <taxon>Fungi</taxon>
        <taxon>Dikarya</taxon>
        <taxon>Basidiomycota</taxon>
        <taxon>Agaricomycotina</taxon>
        <taxon>Agaricomycetes</taxon>
        <taxon>Agaricomycetidae</taxon>
        <taxon>Agaricales</taxon>
        <taxon>Marasmiineae</taxon>
        <taxon>Physalacriaceae</taxon>
        <taxon>Armillaria</taxon>
    </lineage>
</organism>
<name>A0A284S2B6_ARMOS</name>
<dbReference type="EMBL" id="FUEG01000027">
    <property type="protein sequence ID" value="SJL15135.1"/>
    <property type="molecule type" value="Genomic_DNA"/>
</dbReference>
<dbReference type="STRING" id="47428.A0A284S2B6"/>